<proteinExistence type="predicted"/>
<accession>A0A6G8S8P8</accession>
<feature type="coiled-coil region" evidence="1">
    <location>
        <begin position="171"/>
        <end position="201"/>
    </location>
</feature>
<dbReference type="Proteomes" id="UP000501939">
    <property type="component" value="Chromosome"/>
</dbReference>
<dbReference type="KEGG" id="alj:G8D99_11395"/>
<protein>
    <submittedName>
        <fullName evidence="3">DUF4062 domain-containing protein</fullName>
    </submittedName>
</protein>
<evidence type="ECO:0000259" key="2">
    <source>
        <dbReference type="Pfam" id="PF13271"/>
    </source>
</evidence>
<dbReference type="Pfam" id="PF13271">
    <property type="entry name" value="DUF4062"/>
    <property type="match status" value="1"/>
</dbReference>
<keyword evidence="4" id="KW-1185">Reference proteome</keyword>
<feature type="domain" description="DUF4062" evidence="2">
    <location>
        <begin position="8"/>
        <end position="90"/>
    </location>
</feature>
<keyword evidence="1" id="KW-0175">Coiled coil</keyword>
<dbReference type="AlphaFoldDB" id="A0A6G8S8P8"/>
<reference evidence="3 4" key="1">
    <citation type="submission" date="2020-03" db="EMBL/GenBank/DDBJ databases">
        <authorList>
            <person name="Zhu W."/>
        </authorList>
    </citation>
    <scope>NUCLEOTIDE SEQUENCE [LARGE SCALE GENOMIC DNA]</scope>
    <source>
        <strain evidence="3 4">185</strain>
    </source>
</reference>
<organism evidence="3 4">
    <name type="scientific">Acinetobacter lanii</name>
    <dbReference type="NCBI Taxonomy" id="2715163"/>
    <lineage>
        <taxon>Bacteria</taxon>
        <taxon>Pseudomonadati</taxon>
        <taxon>Pseudomonadota</taxon>
        <taxon>Gammaproteobacteria</taxon>
        <taxon>Moraxellales</taxon>
        <taxon>Moraxellaceae</taxon>
        <taxon>Acinetobacter</taxon>
    </lineage>
</organism>
<evidence type="ECO:0000313" key="4">
    <source>
        <dbReference type="Proteomes" id="UP000501939"/>
    </source>
</evidence>
<sequence>MSSAKKYQVFISSTYTDLLDERQAAVEAILQAGHIPAGMELFTSSNQSQWDIIKRWIDESDIYMLILGGRYGSIEAKSGKSYTHLEYEYALSVKKPLFVIVIKDEALNQKTVAQVENQNPEKLKKFKKKVLSSMCEFFIDIKDIQLAVHKCLGKIIQDNELIGWVRGNQQNEGLASELVRLNEENRKLRQENEEFKRNQQIRLPKLKLTINDSDLLKIEYRSIKNKIRSKFEPIKWSDLGKLQSVIDEKEIISYNNAIMNLNEDVINKYLELYDHYYNLINDYENLTITLSNVGELKAKNVRITIKVPDFIYISDKDNSDLKELQETISSKISEIEEQLPQNPIVEYQEKLKSQNPFNHYSSGLNPFINTPLIKGLTLNGEYDDLADLRTLIIKKADFLHLTESIYDDYFLIPRTKGEGVITVKLHCEEYLKQDIIEIPIIVE</sequence>
<evidence type="ECO:0000256" key="1">
    <source>
        <dbReference type="SAM" id="Coils"/>
    </source>
</evidence>
<gene>
    <name evidence="3" type="ORF">G8D99_11395</name>
</gene>
<dbReference type="InterPro" id="IPR025139">
    <property type="entry name" value="DUF4062"/>
</dbReference>
<evidence type="ECO:0000313" key="3">
    <source>
        <dbReference type="EMBL" id="QIO10431.1"/>
    </source>
</evidence>
<dbReference type="EMBL" id="CP049916">
    <property type="protein sequence ID" value="QIO10431.1"/>
    <property type="molecule type" value="Genomic_DNA"/>
</dbReference>
<name>A0A6G8S8P8_9GAMM</name>